<evidence type="ECO:0000313" key="9">
    <source>
        <dbReference type="Proteomes" id="UP001234989"/>
    </source>
</evidence>
<dbReference type="GO" id="GO:0004519">
    <property type="term" value="F:endonuclease activity"/>
    <property type="evidence" value="ECO:0007669"/>
    <property type="project" value="UniProtKB-KW"/>
</dbReference>
<keyword evidence="9" id="KW-1185">Reference proteome</keyword>
<evidence type="ECO:0000313" key="8">
    <source>
        <dbReference type="EMBL" id="WMV09960.1"/>
    </source>
</evidence>
<reference evidence="8" key="1">
    <citation type="submission" date="2023-08" db="EMBL/GenBank/DDBJ databases">
        <title>A de novo genome assembly of Solanum verrucosum Schlechtendal, a Mexican diploid species geographically isolated from the other diploid A-genome species in potato relatives.</title>
        <authorList>
            <person name="Hosaka K."/>
        </authorList>
    </citation>
    <scope>NUCLEOTIDE SEQUENCE</scope>
    <source>
        <tissue evidence="8">Young leaves</tissue>
    </source>
</reference>
<dbReference type="SUPFAM" id="SSF56672">
    <property type="entry name" value="DNA/RNA polymerases"/>
    <property type="match status" value="1"/>
</dbReference>
<feature type="non-terminal residue" evidence="8">
    <location>
        <position position="1"/>
    </location>
</feature>
<dbReference type="PANTHER" id="PTHR37984">
    <property type="entry name" value="PROTEIN CBG26694"/>
    <property type="match status" value="1"/>
</dbReference>
<evidence type="ECO:0000259" key="7">
    <source>
        <dbReference type="Pfam" id="PF17917"/>
    </source>
</evidence>
<evidence type="ECO:0000256" key="5">
    <source>
        <dbReference type="ARBA" id="ARBA00022801"/>
    </source>
</evidence>
<name>A0AAF0PVF1_SOLVR</name>
<dbReference type="GO" id="GO:0003964">
    <property type="term" value="F:RNA-directed DNA polymerase activity"/>
    <property type="evidence" value="ECO:0007669"/>
    <property type="project" value="UniProtKB-KW"/>
</dbReference>
<keyword evidence="4" id="KW-0255">Endonuclease</keyword>
<keyword evidence="5" id="KW-0378">Hydrolase</keyword>
<keyword evidence="2" id="KW-0548">Nucleotidyltransferase</keyword>
<dbReference type="Pfam" id="PF17917">
    <property type="entry name" value="RT_RNaseH"/>
    <property type="match status" value="1"/>
</dbReference>
<dbReference type="Proteomes" id="UP001234989">
    <property type="component" value="Chromosome 1"/>
</dbReference>
<dbReference type="GO" id="GO:0016787">
    <property type="term" value="F:hydrolase activity"/>
    <property type="evidence" value="ECO:0007669"/>
    <property type="project" value="UniProtKB-KW"/>
</dbReference>
<sequence>VLLDRDIDFATDLELGTKPISISSYHMAPIELKKKDGSLRMCIDYRKLNKVTMKSKYPLPRTEDLFDQLRGASPFSKIDLRQLKTQERNYPTHHLELAAIVFVLKLWRHYLYGVHCEGFTAHHILRYIFRKANVVVDALSRKTSIMEILAAISMEERPLARDIQRLANSLVRLQISEKASGLIAFTEDHFSIVEQIREHSFDYEKLCLIRDKVMRAEAKEAVFDCDGVLQIRGRICVPKVGELI</sequence>
<dbReference type="EMBL" id="CP133612">
    <property type="protein sequence ID" value="WMV09960.1"/>
    <property type="molecule type" value="Genomic_DNA"/>
</dbReference>
<organism evidence="8 9">
    <name type="scientific">Solanum verrucosum</name>
    <dbReference type="NCBI Taxonomy" id="315347"/>
    <lineage>
        <taxon>Eukaryota</taxon>
        <taxon>Viridiplantae</taxon>
        <taxon>Streptophyta</taxon>
        <taxon>Embryophyta</taxon>
        <taxon>Tracheophyta</taxon>
        <taxon>Spermatophyta</taxon>
        <taxon>Magnoliopsida</taxon>
        <taxon>eudicotyledons</taxon>
        <taxon>Gunneridae</taxon>
        <taxon>Pentapetalae</taxon>
        <taxon>asterids</taxon>
        <taxon>lamiids</taxon>
        <taxon>Solanales</taxon>
        <taxon>Solanaceae</taxon>
        <taxon>Solanoideae</taxon>
        <taxon>Solaneae</taxon>
        <taxon>Solanum</taxon>
    </lineage>
</organism>
<gene>
    <name evidence="8" type="ORF">MTR67_003345</name>
</gene>
<protein>
    <recommendedName>
        <fullName evidence="7">Reverse transcriptase RNase H-like domain-containing protein</fullName>
    </recommendedName>
</protein>
<evidence type="ECO:0000256" key="1">
    <source>
        <dbReference type="ARBA" id="ARBA00022679"/>
    </source>
</evidence>
<evidence type="ECO:0000256" key="2">
    <source>
        <dbReference type="ARBA" id="ARBA00022695"/>
    </source>
</evidence>
<dbReference type="InterPro" id="IPR043502">
    <property type="entry name" value="DNA/RNA_pol_sf"/>
</dbReference>
<evidence type="ECO:0000256" key="4">
    <source>
        <dbReference type="ARBA" id="ARBA00022759"/>
    </source>
</evidence>
<keyword evidence="1" id="KW-0808">Transferase</keyword>
<dbReference type="PANTHER" id="PTHR37984:SF5">
    <property type="entry name" value="PROTEIN NYNRIN-LIKE"/>
    <property type="match status" value="1"/>
</dbReference>
<keyword evidence="3" id="KW-0540">Nuclease</keyword>
<dbReference type="InterPro" id="IPR043128">
    <property type="entry name" value="Rev_trsase/Diguanyl_cyclase"/>
</dbReference>
<dbReference type="Gene3D" id="3.30.70.270">
    <property type="match status" value="1"/>
</dbReference>
<feature type="domain" description="Reverse transcriptase RNase H-like" evidence="7">
    <location>
        <begin position="81"/>
        <end position="134"/>
    </location>
</feature>
<dbReference type="AlphaFoldDB" id="A0AAF0PVF1"/>
<evidence type="ECO:0000256" key="6">
    <source>
        <dbReference type="ARBA" id="ARBA00022918"/>
    </source>
</evidence>
<dbReference type="InterPro" id="IPR041373">
    <property type="entry name" value="RT_RNaseH"/>
</dbReference>
<accession>A0AAF0PVF1</accession>
<evidence type="ECO:0000256" key="3">
    <source>
        <dbReference type="ARBA" id="ARBA00022722"/>
    </source>
</evidence>
<dbReference type="Gene3D" id="3.10.10.10">
    <property type="entry name" value="HIV Type 1 Reverse Transcriptase, subunit A, domain 1"/>
    <property type="match status" value="1"/>
</dbReference>
<dbReference type="InterPro" id="IPR050951">
    <property type="entry name" value="Retrovirus_Pol_polyprotein"/>
</dbReference>
<proteinExistence type="predicted"/>
<keyword evidence="6" id="KW-0695">RNA-directed DNA polymerase</keyword>